<feature type="chain" id="PRO_5021849619" evidence="1">
    <location>
        <begin position="32"/>
        <end position="197"/>
    </location>
</feature>
<gene>
    <name evidence="3" type="ORF">SAMN06265218_1105</name>
</gene>
<keyword evidence="1" id="KW-0732">Signal</keyword>
<evidence type="ECO:0000313" key="4">
    <source>
        <dbReference type="Proteomes" id="UP000317593"/>
    </source>
</evidence>
<dbReference type="InterPro" id="IPR013813">
    <property type="entry name" value="Endoribo_LPSP/chorism_mut-like"/>
</dbReference>
<dbReference type="SUPFAM" id="SSF55298">
    <property type="entry name" value="YjgF-like"/>
    <property type="match status" value="1"/>
</dbReference>
<dbReference type="EMBL" id="FXTH01000010">
    <property type="protein sequence ID" value="SMO69897.1"/>
    <property type="molecule type" value="Genomic_DNA"/>
</dbReference>
<dbReference type="Proteomes" id="UP000317593">
    <property type="component" value="Unassembled WGS sequence"/>
</dbReference>
<sequence>MMKYLYSENFTRLLSLLSIGFLLVSCSARQAEDPSGQETNNYDYDVEERIAELGITLGEKPTPPVANYVPSVRTGNLVFLSGHGPDKPDGSQVIGRVGDEISLEKGQEAARLTAISLLTSLKAEVGDLNKVTRIVKVFGMVNAASDFTEHPQVINGFSDLMGEVFGQRGKHARVAVGMGSLPGNIPVEIDMVVEVED</sequence>
<accession>A0A521DDU3</accession>
<dbReference type="CDD" id="cd02199">
    <property type="entry name" value="YjgF_YER057c_UK114_like_1"/>
    <property type="match status" value="1"/>
</dbReference>
<keyword evidence="4" id="KW-1185">Reference proteome</keyword>
<feature type="domain" description="Endoribonuclease L-PSP/chorismate mutase-like" evidence="2">
    <location>
        <begin position="49"/>
        <end position="182"/>
    </location>
</feature>
<evidence type="ECO:0000313" key="3">
    <source>
        <dbReference type="EMBL" id="SMO69897.1"/>
    </source>
</evidence>
<name>A0A521DDU3_9BACT</name>
<dbReference type="Pfam" id="PF14588">
    <property type="entry name" value="YjgF_endoribonc"/>
    <property type="match status" value="1"/>
</dbReference>
<proteinExistence type="predicted"/>
<feature type="signal peptide" evidence="1">
    <location>
        <begin position="1"/>
        <end position="31"/>
    </location>
</feature>
<dbReference type="PROSITE" id="PS51257">
    <property type="entry name" value="PROKAR_LIPOPROTEIN"/>
    <property type="match status" value="1"/>
</dbReference>
<evidence type="ECO:0000259" key="2">
    <source>
        <dbReference type="Pfam" id="PF14588"/>
    </source>
</evidence>
<evidence type="ECO:0000256" key="1">
    <source>
        <dbReference type="SAM" id="SignalP"/>
    </source>
</evidence>
<dbReference type="InterPro" id="IPR035959">
    <property type="entry name" value="RutC-like_sf"/>
</dbReference>
<reference evidence="3 4" key="1">
    <citation type="submission" date="2017-05" db="EMBL/GenBank/DDBJ databases">
        <authorList>
            <person name="Varghese N."/>
            <person name="Submissions S."/>
        </authorList>
    </citation>
    <scope>NUCLEOTIDE SEQUENCE [LARGE SCALE GENOMIC DNA]</scope>
    <source>
        <strain evidence="3 4">DSM 21194</strain>
    </source>
</reference>
<dbReference type="PANTHER" id="PTHR43760:SF1">
    <property type="entry name" value="ENDORIBONUCLEASE L-PSP_CHORISMATE MUTASE-LIKE DOMAIN-CONTAINING PROTEIN"/>
    <property type="match status" value="1"/>
</dbReference>
<dbReference type="AlphaFoldDB" id="A0A521DDU3"/>
<dbReference type="PANTHER" id="PTHR43760">
    <property type="entry name" value="ENDORIBONUCLEASE-RELATED"/>
    <property type="match status" value="1"/>
</dbReference>
<organism evidence="3 4">
    <name type="scientific">Fodinibius sediminis</name>
    <dbReference type="NCBI Taxonomy" id="1214077"/>
    <lineage>
        <taxon>Bacteria</taxon>
        <taxon>Pseudomonadati</taxon>
        <taxon>Balneolota</taxon>
        <taxon>Balneolia</taxon>
        <taxon>Balneolales</taxon>
        <taxon>Balneolaceae</taxon>
        <taxon>Fodinibius</taxon>
    </lineage>
</organism>
<dbReference type="Gene3D" id="3.30.1330.40">
    <property type="entry name" value="RutC-like"/>
    <property type="match status" value="1"/>
</dbReference>
<dbReference type="RefSeq" id="WP_246068346.1">
    <property type="nucleotide sequence ID" value="NZ_FXTH01000010.1"/>
</dbReference>
<protein>
    <submittedName>
        <fullName evidence="3">Enamine deaminase RidA, house cleaning of reactive enamine intermediates, YjgF/YER057c/UK114 family</fullName>
    </submittedName>
</protein>